<keyword evidence="4" id="KW-0472">Membrane</keyword>
<dbReference type="AlphaFoldDB" id="A0A2G1XPS5"/>
<dbReference type="InterPro" id="IPR023365">
    <property type="entry name" value="Sortase_dom-sf"/>
</dbReference>
<feature type="active site" description="Acyl-thioester intermediate" evidence="2">
    <location>
        <position position="194"/>
    </location>
</feature>
<dbReference type="OrthoDB" id="525039at2"/>
<feature type="active site" description="Proton donor/acceptor" evidence="2">
    <location>
        <position position="126"/>
    </location>
</feature>
<dbReference type="SUPFAM" id="SSF63817">
    <property type="entry name" value="Sortase"/>
    <property type="match status" value="1"/>
</dbReference>
<accession>A0A2G1XPS5</accession>
<dbReference type="InterPro" id="IPR005754">
    <property type="entry name" value="Sortase"/>
</dbReference>
<feature type="transmembrane region" description="Helical" evidence="4">
    <location>
        <begin position="12"/>
        <end position="30"/>
    </location>
</feature>
<evidence type="ECO:0000313" key="5">
    <source>
        <dbReference type="EMBL" id="PHQ53191.1"/>
    </source>
</evidence>
<evidence type="ECO:0000256" key="3">
    <source>
        <dbReference type="SAM" id="MobiDB-lite"/>
    </source>
</evidence>
<keyword evidence="4" id="KW-0812">Transmembrane</keyword>
<keyword evidence="6" id="KW-1185">Reference proteome</keyword>
<dbReference type="CDD" id="cd05829">
    <property type="entry name" value="Sortase_F"/>
    <property type="match status" value="1"/>
</dbReference>
<protein>
    <submittedName>
        <fullName evidence="5">Class F sortase</fullName>
    </submittedName>
</protein>
<feature type="compositionally biased region" description="Pro residues" evidence="3">
    <location>
        <begin position="234"/>
        <end position="244"/>
    </location>
</feature>
<gene>
    <name evidence="5" type="ORF">BLA24_02305</name>
</gene>
<dbReference type="Gene3D" id="2.40.260.10">
    <property type="entry name" value="Sortase"/>
    <property type="match status" value="1"/>
</dbReference>
<keyword evidence="1" id="KW-0378">Hydrolase</keyword>
<dbReference type="NCBIfam" id="NF033748">
    <property type="entry name" value="class_F_sortase"/>
    <property type="match status" value="1"/>
</dbReference>
<evidence type="ECO:0000256" key="1">
    <source>
        <dbReference type="ARBA" id="ARBA00022801"/>
    </source>
</evidence>
<dbReference type="InterPro" id="IPR042001">
    <property type="entry name" value="Sortase_F"/>
</dbReference>
<feature type="region of interest" description="Disordered" evidence="3">
    <location>
        <begin position="219"/>
        <end position="266"/>
    </location>
</feature>
<evidence type="ECO:0000256" key="4">
    <source>
        <dbReference type="SAM" id="Phobius"/>
    </source>
</evidence>
<dbReference type="GO" id="GO:0016787">
    <property type="term" value="F:hydrolase activity"/>
    <property type="evidence" value="ECO:0007669"/>
    <property type="project" value="UniProtKB-KW"/>
</dbReference>
<proteinExistence type="predicted"/>
<evidence type="ECO:0000256" key="2">
    <source>
        <dbReference type="PIRSR" id="PIRSR605754-1"/>
    </source>
</evidence>
<sequence>MSEERTGGGSRRLLTGVAWLALMLALWLWGHDTVEDPITAVPKTGDVAATGHPPAPGLPPVHEPLPGAGPQTLAIKALGLKAPIEPHGLDALGGVEPPPYERPNTVAWYQNGPPPGSTGAAVLVGHVDTKSSPAVFYELSNVKRGAKIDVTRNDGSVAEFTVENVATVENNHFDADKVYGAADTKRAELRLITCGGEYDRAHREYKANVVVTAYLTGTRQTAPDSGGTAGSSKPPAPSPSPALTPAPSGTPEGDEGGQGGQEEEEN</sequence>
<comment type="caution">
    <text evidence="5">The sequence shown here is derived from an EMBL/GenBank/DDBJ whole genome shotgun (WGS) entry which is preliminary data.</text>
</comment>
<keyword evidence="4" id="KW-1133">Transmembrane helix</keyword>
<evidence type="ECO:0000313" key="6">
    <source>
        <dbReference type="Proteomes" id="UP000222531"/>
    </source>
</evidence>
<dbReference type="Proteomes" id="UP000222531">
    <property type="component" value="Unassembled WGS sequence"/>
</dbReference>
<reference evidence="5 6" key="1">
    <citation type="journal article" date="2017" name="Biochemistry">
        <title>Identification of the Biosynthetic Pathway for the Antibiotic Bicyclomycin.</title>
        <authorList>
            <person name="Patteson J."/>
            <person name="Cai W."/>
            <person name="Johnson R.A."/>
            <person name="Santa Maria K."/>
            <person name="Li B."/>
        </authorList>
    </citation>
    <scope>NUCLEOTIDE SEQUENCE [LARGE SCALE GENOMIC DNA]</scope>
    <source>
        <strain evidence="5 6">ATCC 21532</strain>
    </source>
</reference>
<dbReference type="EMBL" id="NHZO01000037">
    <property type="protein sequence ID" value="PHQ53191.1"/>
    <property type="molecule type" value="Genomic_DNA"/>
</dbReference>
<organism evidence="5 6">
    <name type="scientific">Streptomyces cinnamoneus</name>
    <name type="common">Streptoverticillium cinnamoneum</name>
    <dbReference type="NCBI Taxonomy" id="53446"/>
    <lineage>
        <taxon>Bacteria</taxon>
        <taxon>Bacillati</taxon>
        <taxon>Actinomycetota</taxon>
        <taxon>Actinomycetes</taxon>
        <taxon>Kitasatosporales</taxon>
        <taxon>Streptomycetaceae</taxon>
        <taxon>Streptomyces</taxon>
        <taxon>Streptomyces cinnamoneus group</taxon>
    </lineage>
</organism>
<dbReference type="Pfam" id="PF04203">
    <property type="entry name" value="Sortase"/>
    <property type="match status" value="1"/>
</dbReference>
<name>A0A2G1XPS5_STRCJ</name>